<name>A0A0V7ZI58_9CYAN</name>
<evidence type="ECO:0000313" key="9">
    <source>
        <dbReference type="Proteomes" id="UP000053372"/>
    </source>
</evidence>
<dbReference type="CDD" id="cd00200">
    <property type="entry name" value="WD40"/>
    <property type="match status" value="2"/>
</dbReference>
<dbReference type="EMBL" id="LMTZ01000118">
    <property type="protein sequence ID" value="KST64770.1"/>
    <property type="molecule type" value="Genomic_DNA"/>
</dbReference>
<dbReference type="OrthoDB" id="500003at2"/>
<sequence>MQILVSLKFGDGDFQSGFSENKNILNLVNTEGVSTELEIQLPPAPEIPVLYQKWQNQYLSLVNPLRMGFKRKQTTNFSWSECYQDCKQSARSLQTQLNTWLGNIKSQIEPVVISDSVTSDSNSEVIFVINTEQIKSQSTKDILHRLPWREWDYFPGNSSLEVALYLHESQLKFKQIEKVKPIDNQVFRRVKITSIFGDNQNIDIETDRELIEKLKQRGAELTVLSQPERRDFIKLWDEPCDVLFYSGHSQTDRENHVGSLKINPEDCLNPEEIRNTFREAIAKGLRLAIFNSCDGLGLAEQFANLGLPYIIVWREAVPDKIAQDFLKYFLGSFSQGKSLFASVRDARVKLQELTNKEDSQQQIPGVNWLPIICQNTLEVAPNWEDLGGLTGKLPNSPYKGLSAFKEKDAEIFFGRDRFIADLVDSANTEALVPVVGASGSGKSSLVFAGLVPRLREAGNVQVVSFRPGKNPFDALATALSSHLQDVISSQEGKEIEESNHRLKELELEVDLKANEQALCQFIENIISNTCKNNPLWKCRDVACYVSSKDSQVIHNSEPNKSGKQISQQNFSQPNIILIADQFEELYTLATEEQRQPFLDALLYAVKFAPNFTLVFTLRADFMGKVLDYQPMGEALQKYRPILLTSMNREELTAAIEKPAEKMKVELEEGLTAKLIDDLGKQPGRLPLLEFTLTQLWQKPNKWYLTHQAYGEIGGLEKALAKYADSVLDLLSEADKAKAERIFTQLVRPGEGTEDTKRVATREEINPYNWNLVKHLADERLVVTAWNESDRVETVEIIHEALIREWSQLQQWIDKDRNFRTWQESLRETMRQWEKANRDDGGLLRGLSLLEAEEKLASRSNDLSQGAKDFIQASIALRDREKQERDRRRKITITGLSSFSLVALILAGLAGLGWWSAAIGEINSLTQAADGLLRLNKQKATQTSVKAAVKMQSLPWVDSNTRRQVELTLLHIVPNVAAPNTLGGHAAAVNDVSYSPNGKIIASASTDNTIILWDASTGKQLKILTGHTNSVRGVSFSPDGKILASASWDKTAKLWDINTGKQIKTLQGHANELHDVSFSPDGNMLASASWDKTIKLWDINTGKKIRTLAGHQDLVHDVSFSPDGKVLVSASVDGLIKLWDISTGKQIKTLAGHKDEVYGVSFSPNGKILASASWDRSIKLWNINTGKPIQTFIGHKDGVRGVKFSPDGQILASASADKSVMLWDVKTGRKINTFTGHIEFVNRITFSPDSKILASASDDKTVRLWDIINGKEIQTLSGHTEDVKGISFSPDGKILASASSDLRIKLWDSSTKQTINTLTGHKDWVIDVSFSPDGETLASSGSDRTVKLWQTNTGKLIRTLRGHQDSVDGVSFSKNGKLLASASDDNTVKLWNPNTGKLIKTLTGHTASVRKVSFSPDSKILASGSWDNTIKLWDTSTAKLIKTLVGHQNSIRGVSFSPNGQMLASASGDKTVKLWNVNTGKEIVTLRGHQRWVRGVSFSPDNKMLASASPDGTVKIWDISSGKEIKSITGHNSWVYDVKFSPVGKMLASASGDRSVKLWKWDFDYLLREGCNFIREDFRINPPDNKEDKHMCNGINITSG</sequence>
<dbReference type="SUPFAM" id="SSF50978">
    <property type="entry name" value="WD40 repeat-like"/>
    <property type="match status" value="2"/>
</dbReference>
<dbReference type="Gene3D" id="3.40.50.300">
    <property type="entry name" value="P-loop containing nucleotide triphosphate hydrolases"/>
    <property type="match status" value="1"/>
</dbReference>
<dbReference type="PROSITE" id="PS50082">
    <property type="entry name" value="WD_REPEATS_2"/>
    <property type="match status" value="14"/>
</dbReference>
<dbReference type="InterPro" id="IPR049052">
    <property type="entry name" value="nSTAND1"/>
</dbReference>
<feature type="repeat" description="WD" evidence="3">
    <location>
        <begin position="1149"/>
        <end position="1190"/>
    </location>
</feature>
<feature type="repeat" description="WD" evidence="3">
    <location>
        <begin position="1275"/>
        <end position="1316"/>
    </location>
</feature>
<dbReference type="Pfam" id="PF20703">
    <property type="entry name" value="nSTAND1"/>
    <property type="match status" value="1"/>
</dbReference>
<dbReference type="InterPro" id="IPR015943">
    <property type="entry name" value="WD40/YVTN_repeat-like_dom_sf"/>
</dbReference>
<evidence type="ECO:0000313" key="8">
    <source>
        <dbReference type="EMBL" id="KST64770.1"/>
    </source>
</evidence>
<feature type="repeat" description="WD" evidence="3">
    <location>
        <begin position="1107"/>
        <end position="1148"/>
    </location>
</feature>
<dbReference type="Pfam" id="PF25173">
    <property type="entry name" value="Beta-prop_WDR3_1st"/>
    <property type="match status" value="1"/>
</dbReference>
<evidence type="ECO:0000259" key="6">
    <source>
        <dbReference type="Pfam" id="PF20703"/>
    </source>
</evidence>
<dbReference type="SMART" id="SM00320">
    <property type="entry name" value="WD40"/>
    <property type="match status" value="14"/>
</dbReference>
<dbReference type="InterPro" id="IPR024983">
    <property type="entry name" value="CHAT_dom"/>
</dbReference>
<dbReference type="SUPFAM" id="SSF52540">
    <property type="entry name" value="P-loop containing nucleoside triphosphate hydrolases"/>
    <property type="match status" value="1"/>
</dbReference>
<keyword evidence="2" id="KW-0677">Repeat</keyword>
<accession>A0A0V7ZI58</accession>
<feature type="repeat" description="WD" evidence="3">
    <location>
        <begin position="1065"/>
        <end position="1106"/>
    </location>
</feature>
<evidence type="ECO:0000256" key="4">
    <source>
        <dbReference type="SAM" id="Coils"/>
    </source>
</evidence>
<feature type="repeat" description="WD" evidence="3">
    <location>
        <begin position="1191"/>
        <end position="1232"/>
    </location>
</feature>
<dbReference type="Proteomes" id="UP000053372">
    <property type="component" value="Unassembled WGS sequence"/>
</dbReference>
<dbReference type="PRINTS" id="PR00320">
    <property type="entry name" value="GPROTEINBRPT"/>
</dbReference>
<reference evidence="7 9" key="1">
    <citation type="journal article" date="2015" name="Genome Announc.">
        <title>Draft Genome of the Euendolithic (true boring) Cyanobacterium Mastigocoleus testarum strain BC008.</title>
        <authorList>
            <person name="Guida B.S."/>
            <person name="Garcia-Pichel F."/>
        </authorList>
    </citation>
    <scope>NUCLEOTIDE SEQUENCE [LARGE SCALE GENOMIC DNA]</scope>
    <source>
        <strain evidence="7 9">BC008</strain>
    </source>
</reference>
<dbReference type="PANTHER" id="PTHR19879">
    <property type="entry name" value="TRANSCRIPTION INITIATION FACTOR TFIID"/>
    <property type="match status" value="1"/>
</dbReference>
<feature type="repeat" description="WD" evidence="3">
    <location>
        <begin position="1359"/>
        <end position="1400"/>
    </location>
</feature>
<dbReference type="Gene3D" id="2.130.10.10">
    <property type="entry name" value="YVTN repeat-like/Quinoprotein amine dehydrogenase"/>
    <property type="match status" value="8"/>
</dbReference>
<dbReference type="InterPro" id="IPR036322">
    <property type="entry name" value="WD40_repeat_dom_sf"/>
</dbReference>
<evidence type="ECO:0000256" key="1">
    <source>
        <dbReference type="ARBA" id="ARBA00022574"/>
    </source>
</evidence>
<keyword evidence="1 3" id="KW-0853">WD repeat</keyword>
<feature type="domain" description="CHAT" evidence="5">
    <location>
        <begin position="205"/>
        <end position="357"/>
    </location>
</feature>
<evidence type="ECO:0000256" key="2">
    <source>
        <dbReference type="ARBA" id="ARBA00022737"/>
    </source>
</evidence>
<dbReference type="Pfam" id="PF00400">
    <property type="entry name" value="WD40"/>
    <property type="match status" value="9"/>
</dbReference>
<feature type="repeat" description="WD" evidence="3">
    <location>
        <begin position="1401"/>
        <end position="1442"/>
    </location>
</feature>
<comment type="caution">
    <text evidence="7">The sequence shown here is derived from an EMBL/GenBank/DDBJ whole genome shotgun (WGS) entry which is preliminary data.</text>
</comment>
<feature type="repeat" description="WD" evidence="3">
    <location>
        <begin position="981"/>
        <end position="1022"/>
    </location>
</feature>
<dbReference type="InterPro" id="IPR001680">
    <property type="entry name" value="WD40_rpt"/>
</dbReference>
<evidence type="ECO:0000259" key="5">
    <source>
        <dbReference type="Pfam" id="PF12770"/>
    </source>
</evidence>
<gene>
    <name evidence="7" type="ORF">BC008_40415</name>
    <name evidence="8" type="ORF">BC008_41390</name>
</gene>
<dbReference type="EMBL" id="LMTZ01000129">
    <property type="protein sequence ID" value="KST64060.1"/>
    <property type="molecule type" value="Genomic_DNA"/>
</dbReference>
<feature type="repeat" description="WD" evidence="3">
    <location>
        <begin position="1443"/>
        <end position="1484"/>
    </location>
</feature>
<dbReference type="InterPro" id="IPR020472">
    <property type="entry name" value="WD40_PAC1"/>
</dbReference>
<feature type="repeat" description="WD" evidence="3">
    <location>
        <begin position="1527"/>
        <end position="1559"/>
    </location>
</feature>
<keyword evidence="9" id="KW-1185">Reference proteome</keyword>
<dbReference type="RefSeq" id="WP_058184159.1">
    <property type="nucleotide sequence ID" value="NZ_LMTZ01000118.1"/>
</dbReference>
<dbReference type="InterPro" id="IPR019775">
    <property type="entry name" value="WD40_repeat_CS"/>
</dbReference>
<feature type="repeat" description="WD" evidence="3">
    <location>
        <begin position="1485"/>
        <end position="1526"/>
    </location>
</feature>
<dbReference type="Pfam" id="PF12770">
    <property type="entry name" value="CHAT"/>
    <property type="match status" value="1"/>
</dbReference>
<organism evidence="7 9">
    <name type="scientific">Mastigocoleus testarum BC008</name>
    <dbReference type="NCBI Taxonomy" id="371196"/>
    <lineage>
        <taxon>Bacteria</taxon>
        <taxon>Bacillati</taxon>
        <taxon>Cyanobacteriota</taxon>
        <taxon>Cyanophyceae</taxon>
        <taxon>Nostocales</taxon>
        <taxon>Hapalosiphonaceae</taxon>
        <taxon>Mastigocoleus</taxon>
    </lineage>
</organism>
<protein>
    <submittedName>
        <fullName evidence="7">Uncharacterized protein</fullName>
    </submittedName>
</protein>
<evidence type="ECO:0000313" key="7">
    <source>
        <dbReference type="EMBL" id="KST64060.1"/>
    </source>
</evidence>
<dbReference type="PROSITE" id="PS50294">
    <property type="entry name" value="WD_REPEATS_REGION"/>
    <property type="match status" value="14"/>
</dbReference>
<evidence type="ECO:0000256" key="3">
    <source>
        <dbReference type="PROSITE-ProRule" id="PRU00221"/>
    </source>
</evidence>
<keyword evidence="4" id="KW-0175">Coiled coil</keyword>
<feature type="coiled-coil region" evidence="4">
    <location>
        <begin position="488"/>
        <end position="515"/>
    </location>
</feature>
<dbReference type="InterPro" id="IPR027417">
    <property type="entry name" value="P-loop_NTPase"/>
</dbReference>
<feature type="domain" description="Novel STAND NTPase 1" evidence="6">
    <location>
        <begin position="397"/>
        <end position="839"/>
    </location>
</feature>
<proteinExistence type="predicted"/>
<dbReference type="PROSITE" id="PS00678">
    <property type="entry name" value="WD_REPEATS_1"/>
    <property type="match status" value="10"/>
</dbReference>
<feature type="repeat" description="WD" evidence="3">
    <location>
        <begin position="1317"/>
        <end position="1358"/>
    </location>
</feature>
<dbReference type="PANTHER" id="PTHR19879:SF9">
    <property type="entry name" value="TRANSCRIPTION INITIATION FACTOR TFIID SUBUNIT 5"/>
    <property type="match status" value="1"/>
</dbReference>
<feature type="repeat" description="WD" evidence="3">
    <location>
        <begin position="1233"/>
        <end position="1274"/>
    </location>
</feature>
<dbReference type="FunFam" id="2.130.10.10:FF:000228">
    <property type="entry name" value="COMPASS-like H3K4 histone methylase component WDR5A"/>
    <property type="match status" value="1"/>
</dbReference>
<feature type="repeat" description="WD" evidence="3">
    <location>
        <begin position="1023"/>
        <end position="1064"/>
    </location>
</feature>